<accession>A0ACB0FEP3</accession>
<evidence type="ECO:0000313" key="1">
    <source>
        <dbReference type="EMBL" id="CAI9710973.1"/>
    </source>
</evidence>
<evidence type="ECO:0000313" key="2">
    <source>
        <dbReference type="Proteomes" id="UP001162501"/>
    </source>
</evidence>
<gene>
    <name evidence="1" type="ORF">MRATA1EN3_LOCUS22186</name>
</gene>
<dbReference type="EMBL" id="OX596089">
    <property type="protein sequence ID" value="CAI9710973.1"/>
    <property type="molecule type" value="Genomic_DNA"/>
</dbReference>
<name>A0ACB0FEP3_RANTA</name>
<organism evidence="1 2">
    <name type="scientific">Rangifer tarandus platyrhynchus</name>
    <name type="common">Svalbard reindeer</name>
    <dbReference type="NCBI Taxonomy" id="3082113"/>
    <lineage>
        <taxon>Eukaryota</taxon>
        <taxon>Metazoa</taxon>
        <taxon>Chordata</taxon>
        <taxon>Craniata</taxon>
        <taxon>Vertebrata</taxon>
        <taxon>Euteleostomi</taxon>
        <taxon>Mammalia</taxon>
        <taxon>Eutheria</taxon>
        <taxon>Laurasiatheria</taxon>
        <taxon>Artiodactyla</taxon>
        <taxon>Ruminantia</taxon>
        <taxon>Pecora</taxon>
        <taxon>Cervidae</taxon>
        <taxon>Odocoileinae</taxon>
        <taxon>Rangifer</taxon>
    </lineage>
</organism>
<dbReference type="Proteomes" id="UP001162501">
    <property type="component" value="Chromosome 5"/>
</dbReference>
<proteinExistence type="predicted"/>
<protein>
    <submittedName>
        <fullName evidence="1">Uncharacterized protein</fullName>
    </submittedName>
</protein>
<reference evidence="1" key="1">
    <citation type="submission" date="2023-05" db="EMBL/GenBank/DDBJ databases">
        <authorList>
            <consortium name="ELIXIR-Norway"/>
        </authorList>
    </citation>
    <scope>NUCLEOTIDE SEQUENCE</scope>
</reference>
<sequence length="288" mass="30782">MEDTMGGVYWGPWAAIGCLGGCGADPLAGRLRWGGAERPRRSQRERLRRGPGRAAGPLGGLGGSYLGLRRGGHRSPLLFGGSRLPASAPGSGRRRQQRPRPPRVGRFREGGPSCFRVRASGRRASPALSERLRPAWADTSPAAPAQHALHRRLNRCRRLCWCHRVPSQPRLSVLAGLSAGTANSRRVPVSSGPRAPDPAHAAPPRATPRLQTSRRARTYLPRPLQPAGSCPAPPPHVTLPASTTCACADTPHFNCLRRTRPVLLASGGPAQTFLPHFTAELGTSALED</sequence>